<comment type="caution">
    <text evidence="7">The sequence shown here is derived from an EMBL/GenBank/DDBJ whole genome shotgun (WGS) entry which is preliminary data.</text>
</comment>
<keyword evidence="4 6" id="KW-0472">Membrane</keyword>
<reference evidence="7 8" key="1">
    <citation type="submission" date="2018-02" db="EMBL/GenBank/DDBJ databases">
        <title>Mycoplasma marinum and Mycoplasma todarodis sp. nov., moderately halophilic and psychrotolerant mycoplasmas isolated from cephalopods.</title>
        <authorList>
            <person name="Viver T."/>
        </authorList>
    </citation>
    <scope>NUCLEOTIDE SEQUENCE [LARGE SCALE GENOMIC DNA]</scope>
    <source>
        <strain evidence="7 8">PE</strain>
    </source>
</reference>
<organism evidence="7 8">
    <name type="scientific">Mycoplasma marinum</name>
    <dbReference type="NCBI Taxonomy" id="1937190"/>
    <lineage>
        <taxon>Bacteria</taxon>
        <taxon>Bacillati</taxon>
        <taxon>Mycoplasmatota</taxon>
        <taxon>Mollicutes</taxon>
        <taxon>Mycoplasmataceae</taxon>
        <taxon>Mycoplasma</taxon>
    </lineage>
</organism>
<evidence type="ECO:0000256" key="1">
    <source>
        <dbReference type="ARBA" id="ARBA00004141"/>
    </source>
</evidence>
<dbReference type="RefSeq" id="WP_131598963.1">
    <property type="nucleotide sequence ID" value="NZ_CBDBYK010000006.1"/>
</dbReference>
<evidence type="ECO:0000256" key="3">
    <source>
        <dbReference type="ARBA" id="ARBA00022989"/>
    </source>
</evidence>
<evidence type="ECO:0000256" key="6">
    <source>
        <dbReference type="SAM" id="Phobius"/>
    </source>
</evidence>
<dbReference type="Gene3D" id="1.10.1200.120">
    <property type="entry name" value="Large-conductance mechanosensitive channel, MscL, domain 1"/>
    <property type="match status" value="1"/>
</dbReference>
<dbReference type="GO" id="GO:0016020">
    <property type="term" value="C:membrane"/>
    <property type="evidence" value="ECO:0007669"/>
    <property type="project" value="UniProtKB-SubCell"/>
</dbReference>
<dbReference type="InterPro" id="IPR037673">
    <property type="entry name" value="MSC/AndL"/>
</dbReference>
<evidence type="ECO:0000313" key="7">
    <source>
        <dbReference type="EMBL" id="TCG11368.1"/>
    </source>
</evidence>
<keyword evidence="3 6" id="KW-1133">Transmembrane helix</keyword>
<dbReference type="EMBL" id="PSZO01000008">
    <property type="protein sequence ID" value="TCG11368.1"/>
    <property type="molecule type" value="Genomic_DNA"/>
</dbReference>
<dbReference type="AlphaFoldDB" id="A0A4V2NI77"/>
<protein>
    <submittedName>
        <fullName evidence="7">Mechanosensitive ion channel protein MscL</fullName>
    </submittedName>
</protein>
<feature type="region of interest" description="Disordered" evidence="5">
    <location>
        <begin position="146"/>
        <end position="184"/>
    </location>
</feature>
<dbReference type="PANTHER" id="PTHR30266:SF2">
    <property type="entry name" value="LARGE-CONDUCTANCE MECHANOSENSITIVE CHANNEL"/>
    <property type="match status" value="1"/>
</dbReference>
<comment type="subcellular location">
    <subcellularLocation>
        <location evidence="1">Membrane</location>
        <topology evidence="1">Multi-pass membrane protein</topology>
    </subcellularLocation>
</comment>
<keyword evidence="2 6" id="KW-0812">Transmembrane</keyword>
<feature type="compositionally biased region" description="Basic residues" evidence="5">
    <location>
        <begin position="161"/>
        <end position="184"/>
    </location>
</feature>
<feature type="compositionally biased region" description="Basic and acidic residues" evidence="5">
    <location>
        <begin position="146"/>
        <end position="160"/>
    </location>
</feature>
<proteinExistence type="predicted"/>
<gene>
    <name evidence="7" type="ORF">C4B24_02345</name>
</gene>
<evidence type="ECO:0000256" key="5">
    <source>
        <dbReference type="SAM" id="MobiDB-lite"/>
    </source>
</evidence>
<keyword evidence="8" id="KW-1185">Reference proteome</keyword>
<sequence length="184" mass="19888">MFKKSWKDAKKVVSRGNMFMLAIGMLLGAAFGAVVKSLANDIIMGAIAKGLGLDGVMYMSIGTTKYAKTTGLPLNGIMYGKFLSALLAFVIISIFILAGLMIVYSIINYRNRNKPAPAPAGPTVDEQILAELKILNAKSTTLKAKETKLEEEKDKKEEKKTAKKTVAKKTNSKKPAAKKSSAKK</sequence>
<evidence type="ECO:0000256" key="4">
    <source>
        <dbReference type="ARBA" id="ARBA00023136"/>
    </source>
</evidence>
<dbReference type="PANTHER" id="PTHR30266">
    <property type="entry name" value="MECHANOSENSITIVE CHANNEL MSCL"/>
    <property type="match status" value="1"/>
</dbReference>
<dbReference type="GO" id="GO:0008381">
    <property type="term" value="F:mechanosensitive monoatomic ion channel activity"/>
    <property type="evidence" value="ECO:0007669"/>
    <property type="project" value="TreeGrafter"/>
</dbReference>
<dbReference type="OrthoDB" id="401231at2"/>
<dbReference type="SUPFAM" id="SSF81330">
    <property type="entry name" value="Gated mechanosensitive channel"/>
    <property type="match status" value="1"/>
</dbReference>
<feature type="transmembrane region" description="Helical" evidence="6">
    <location>
        <begin position="82"/>
        <end position="107"/>
    </location>
</feature>
<name>A0A4V2NI77_9MOLU</name>
<dbReference type="InterPro" id="IPR036019">
    <property type="entry name" value="MscL_channel"/>
</dbReference>
<evidence type="ECO:0000256" key="2">
    <source>
        <dbReference type="ARBA" id="ARBA00022692"/>
    </source>
</evidence>
<dbReference type="Pfam" id="PF01741">
    <property type="entry name" value="MscL"/>
    <property type="match status" value="1"/>
</dbReference>
<dbReference type="Proteomes" id="UP000294192">
    <property type="component" value="Unassembled WGS sequence"/>
</dbReference>
<evidence type="ECO:0000313" key="8">
    <source>
        <dbReference type="Proteomes" id="UP000294192"/>
    </source>
</evidence>
<accession>A0A4V2NI77</accession>